<dbReference type="GO" id="GO:0005634">
    <property type="term" value="C:nucleus"/>
    <property type="evidence" value="ECO:0007669"/>
    <property type="project" value="TreeGrafter"/>
</dbReference>
<protein>
    <submittedName>
        <fullName evidence="3">VQ protein</fullName>
    </submittedName>
</protein>
<evidence type="ECO:0000256" key="1">
    <source>
        <dbReference type="SAM" id="MobiDB-lite"/>
    </source>
</evidence>
<dbReference type="PANTHER" id="PTHR33143:SF76">
    <property type="entry name" value="VQ MOTIF-CONTAINING PROTEIN 8, CHLOROPLASTIC"/>
    <property type="match status" value="1"/>
</dbReference>
<reference evidence="3 4" key="1">
    <citation type="submission" date="2023-12" db="EMBL/GenBank/DDBJ databases">
        <title>A high-quality genome assembly for Dillenia turbinata (Dilleniales).</title>
        <authorList>
            <person name="Chanderbali A."/>
        </authorList>
    </citation>
    <scope>NUCLEOTIDE SEQUENCE [LARGE SCALE GENOMIC DNA]</scope>
    <source>
        <strain evidence="3">LSX21</strain>
        <tissue evidence="3">Leaf</tissue>
    </source>
</reference>
<proteinExistence type="predicted"/>
<evidence type="ECO:0000313" key="3">
    <source>
        <dbReference type="EMBL" id="KAK6921734.1"/>
    </source>
</evidence>
<gene>
    <name evidence="3" type="ORF">RJ641_012241</name>
</gene>
<dbReference type="AlphaFoldDB" id="A0AAN8Z0B6"/>
<dbReference type="InterPro" id="IPR008889">
    <property type="entry name" value="VQ"/>
</dbReference>
<dbReference type="PANTHER" id="PTHR33143">
    <property type="entry name" value="F16F4.1 PROTEIN-RELATED"/>
    <property type="match status" value="1"/>
</dbReference>
<feature type="compositionally biased region" description="Basic and acidic residues" evidence="1">
    <location>
        <begin position="7"/>
        <end position="17"/>
    </location>
</feature>
<feature type="compositionally biased region" description="Low complexity" evidence="1">
    <location>
        <begin position="33"/>
        <end position="44"/>
    </location>
</feature>
<keyword evidence="4" id="KW-1185">Reference proteome</keyword>
<feature type="domain" description="VQ" evidence="2">
    <location>
        <begin position="60"/>
        <end position="83"/>
    </location>
</feature>
<name>A0AAN8Z0B6_9MAGN</name>
<organism evidence="3 4">
    <name type="scientific">Dillenia turbinata</name>
    <dbReference type="NCBI Taxonomy" id="194707"/>
    <lineage>
        <taxon>Eukaryota</taxon>
        <taxon>Viridiplantae</taxon>
        <taxon>Streptophyta</taxon>
        <taxon>Embryophyta</taxon>
        <taxon>Tracheophyta</taxon>
        <taxon>Spermatophyta</taxon>
        <taxon>Magnoliopsida</taxon>
        <taxon>eudicotyledons</taxon>
        <taxon>Gunneridae</taxon>
        <taxon>Pentapetalae</taxon>
        <taxon>Dilleniales</taxon>
        <taxon>Dilleniaceae</taxon>
        <taxon>Dillenia</taxon>
    </lineage>
</organism>
<comment type="caution">
    <text evidence="3">The sequence shown here is derived from an EMBL/GenBank/DDBJ whole genome shotgun (WGS) entry which is preliminary data.</text>
</comment>
<feature type="region of interest" description="Disordered" evidence="1">
    <location>
        <begin position="1"/>
        <end position="51"/>
    </location>
</feature>
<evidence type="ECO:0000313" key="4">
    <source>
        <dbReference type="Proteomes" id="UP001370490"/>
    </source>
</evidence>
<dbReference type="InterPro" id="IPR039607">
    <property type="entry name" value="VQ_8/17/18/20/21/25"/>
</dbReference>
<dbReference type="Proteomes" id="UP001370490">
    <property type="component" value="Unassembled WGS sequence"/>
</dbReference>
<sequence length="179" mass="19839">MSSSKAPEGDQPRKEINGPRPSPLKINKHSLSIHKSTSSSSTSSAPPQKHRHQPVIIYMHSPKIIHTQARDFMALVQKLTGLSRSRGIDHDEEVNYKNSERNGNALSSSGENCEKSTCFNAGNPCFADIPLFTPTPTQSNFFCSTRPLHVYSDSPKMEKGIANPISPSVFEFLKELPEY</sequence>
<accession>A0AAN8Z0B6</accession>
<evidence type="ECO:0000259" key="2">
    <source>
        <dbReference type="Pfam" id="PF05678"/>
    </source>
</evidence>
<dbReference type="EMBL" id="JBAMMX010000019">
    <property type="protein sequence ID" value="KAK6921734.1"/>
    <property type="molecule type" value="Genomic_DNA"/>
</dbReference>
<dbReference type="Pfam" id="PF05678">
    <property type="entry name" value="VQ"/>
    <property type="match status" value="1"/>
</dbReference>